<name>A0ABU7MBG7_9ACTN</name>
<dbReference type="PANTHER" id="PTHR45527:SF10">
    <property type="entry name" value="PYOCHELIN SYNTHASE PCHF"/>
    <property type="match status" value="1"/>
</dbReference>
<organism evidence="11 12">
    <name type="scientific">Gordonia sesuvii</name>
    <dbReference type="NCBI Taxonomy" id="3116777"/>
    <lineage>
        <taxon>Bacteria</taxon>
        <taxon>Bacillati</taxon>
        <taxon>Actinomycetota</taxon>
        <taxon>Actinomycetes</taxon>
        <taxon>Mycobacteriales</taxon>
        <taxon>Gordoniaceae</taxon>
        <taxon>Gordonia</taxon>
    </lineage>
</organism>
<dbReference type="PROSITE" id="PS50075">
    <property type="entry name" value="CARRIER"/>
    <property type="match status" value="2"/>
</dbReference>
<sequence>MSGSTTAHDEVRAAIADSLGLTPEDIGDDADLIALGLDSIRMMKIAGGWRKRGHRLNFAQLAAEPTVDAWAAMLDATAPTDGTPNRADGTQDRADGTQDRADGTQDRADGTQNPADGTQNPADGTQNRADRTQDRADEPFPLAPMQHAYWIGRTDVADLGGVAAHLYVEFDGSGLDADRLRDATRRLVERHPMLRARFHSDGTQQVMAHLDHDPFALNDFRNLSPESVDDALTRVRDTKSHQMLDVSAGQVFDVTLSLLPEDRHRLHVDVDMLVADAMSYRVLLADLVALYDGAVLPRIDITYRDHLEHRAAHPDPSRDTDRAWWADRLDDLPAGPVLPARPDRPATDGANTVVRHHHWLDAAAKQTLLAAAHERGVTPAIALAAVFAATIGGWSSEDRFLLNVPLFHRESTHPDIDRVSGDFSSSILIDVDTRRDRSVLDLARSMQATMHANGSHSSYGALEVLRDLGRHRGEQVLAPIVYTSALGLGELFSDAVLERLGDPSWIVSQGPQVTLDAQVTEVRGGLLLNWDVRASAFPDGVVESMFAQYISAIEKLTQGDAGWLGTAAPALPAEQQAVRRRVNDTAAPTTGRVLHQEFFARAGTTPERTALIWRDGAMSYGELSERALAVAGALQAAGVRPGDAVGVQIPKGPDQVVATLGVFATGAIWVPIGHDQPVARRAAILSTGDIRIVLGADGALDDLPDGVRGIDLVQAVRYSSPMTEPVLPQPESVAYILFTSGSTGTPKGVEVPHRAAMNTIDDINDRFDVGEGDRSLTVAALEFDISVYDIFGLYSAGGAVIAVGADDARDPAAWLELLRTHNASILTCVPSALDMLLTAAESDDRGLGDSVRATLLGGDWVGVDLPRRLHALAPHPRFAGLGGATEIAIHGTVCEVTDPPPHWTSVPFGTPLRNVVCRIVDSAGRDCPDWVTGELWVGGAGVAHGYRNEPQRTAERFIDIDGLRWYRTGDLARYWPDGTIEFLGRADHQVKIRGFRVELGEVEGALRSITGVRTAVATTVTAPGGTRTLAAAITAEPATTITSLTEKLRELLPGYMIPDIIEILPELPLTGNGKLDRRAIATVLAGATTVSERAAPAGDLEQALLMLVAEVLGIDADRVGVTDDFFAIGGDSVLATTLVARTREWLDAPQIGVRDIFTERTVRDLARRIDSTDAQPGRLERVAALYLEVAAMDDDEVAAATSRDPDDSLTGTR</sequence>
<dbReference type="InterPro" id="IPR000873">
    <property type="entry name" value="AMP-dep_synth/lig_dom"/>
</dbReference>
<dbReference type="InterPro" id="IPR001242">
    <property type="entry name" value="Condensation_dom"/>
</dbReference>
<dbReference type="Gene3D" id="3.40.50.12780">
    <property type="entry name" value="N-terminal domain of ligase-like"/>
    <property type="match status" value="1"/>
</dbReference>
<evidence type="ECO:0000256" key="2">
    <source>
        <dbReference type="ARBA" id="ARBA00005102"/>
    </source>
</evidence>
<accession>A0ABU7MBG7</accession>
<dbReference type="InterPro" id="IPR010071">
    <property type="entry name" value="AA_adenyl_dom"/>
</dbReference>
<dbReference type="Pfam" id="PF00501">
    <property type="entry name" value="AMP-binding"/>
    <property type="match status" value="1"/>
</dbReference>
<dbReference type="InterPro" id="IPR020845">
    <property type="entry name" value="AMP-binding_CS"/>
</dbReference>
<dbReference type="PANTHER" id="PTHR45527">
    <property type="entry name" value="NONRIBOSOMAL PEPTIDE SYNTHETASE"/>
    <property type="match status" value="1"/>
</dbReference>
<comment type="pathway">
    <text evidence="2">Siderophore biosynthesis; mycobactin biosynthesis.</text>
</comment>
<gene>
    <name evidence="11" type="ORF">VZC37_06230</name>
</gene>
<evidence type="ECO:0000313" key="11">
    <source>
        <dbReference type="EMBL" id="MEE3849921.1"/>
    </source>
</evidence>
<dbReference type="Gene3D" id="3.30.300.30">
    <property type="match status" value="1"/>
</dbReference>
<keyword evidence="12" id="KW-1185">Reference proteome</keyword>
<dbReference type="CDD" id="cd19535">
    <property type="entry name" value="Cyc_NRPS"/>
    <property type="match status" value="1"/>
</dbReference>
<dbReference type="InterPro" id="IPR057737">
    <property type="entry name" value="Condensation_MtbB-like"/>
</dbReference>
<dbReference type="PROSITE" id="PS00455">
    <property type="entry name" value="AMP_BINDING"/>
    <property type="match status" value="1"/>
</dbReference>
<feature type="compositionally biased region" description="Basic and acidic residues" evidence="9">
    <location>
        <begin position="89"/>
        <end position="109"/>
    </location>
</feature>
<evidence type="ECO:0000256" key="3">
    <source>
        <dbReference type="ARBA" id="ARBA00007380"/>
    </source>
</evidence>
<dbReference type="InterPro" id="IPR023213">
    <property type="entry name" value="CAT-like_dom_sf"/>
</dbReference>
<dbReference type="Gene3D" id="1.10.1200.10">
    <property type="entry name" value="ACP-like"/>
    <property type="match status" value="2"/>
</dbReference>
<dbReference type="SMART" id="SM00823">
    <property type="entry name" value="PKS_PP"/>
    <property type="match status" value="2"/>
</dbReference>
<feature type="compositionally biased region" description="Polar residues" evidence="9">
    <location>
        <begin position="110"/>
        <end position="127"/>
    </location>
</feature>
<protein>
    <recommendedName>
        <fullName evidence="4">Phenyloxazoline synthase MbtB</fullName>
    </recommendedName>
    <alternativeName>
        <fullName evidence="8">Mycobactin synthetase protein B</fullName>
    </alternativeName>
</protein>
<dbReference type="InterPro" id="IPR042099">
    <property type="entry name" value="ANL_N_sf"/>
</dbReference>
<feature type="domain" description="Carrier" evidence="10">
    <location>
        <begin position="2"/>
        <end position="78"/>
    </location>
</feature>
<evidence type="ECO:0000256" key="8">
    <source>
        <dbReference type="ARBA" id="ARBA00033440"/>
    </source>
</evidence>
<evidence type="ECO:0000256" key="4">
    <source>
        <dbReference type="ARBA" id="ARBA00016743"/>
    </source>
</evidence>
<dbReference type="InterPro" id="IPR009081">
    <property type="entry name" value="PP-bd_ACP"/>
</dbReference>
<feature type="region of interest" description="Disordered" evidence="9">
    <location>
        <begin position="77"/>
        <end position="141"/>
    </location>
</feature>
<dbReference type="InterPro" id="IPR036736">
    <property type="entry name" value="ACP-like_sf"/>
</dbReference>
<dbReference type="InterPro" id="IPR020806">
    <property type="entry name" value="PKS_PP-bd"/>
</dbReference>
<evidence type="ECO:0000256" key="5">
    <source>
        <dbReference type="ARBA" id="ARBA00022450"/>
    </source>
</evidence>
<comment type="cofactor">
    <cofactor evidence="1">
        <name>pantetheine 4'-phosphate</name>
        <dbReference type="ChEBI" id="CHEBI:47942"/>
    </cofactor>
</comment>
<dbReference type="Pfam" id="PF00668">
    <property type="entry name" value="Condensation"/>
    <property type="match status" value="1"/>
</dbReference>
<dbReference type="Pfam" id="PF00550">
    <property type="entry name" value="PP-binding"/>
    <property type="match status" value="2"/>
</dbReference>
<comment type="similarity">
    <text evidence="3">Belongs to the ATP-dependent AMP-binding enzyme family. MbtB subfamily.</text>
</comment>
<dbReference type="SUPFAM" id="SSF47336">
    <property type="entry name" value="ACP-like"/>
    <property type="match status" value="2"/>
</dbReference>
<dbReference type="SUPFAM" id="SSF52777">
    <property type="entry name" value="CoA-dependent acyltransferases"/>
    <property type="match status" value="2"/>
</dbReference>
<dbReference type="NCBIfam" id="TIGR01733">
    <property type="entry name" value="AA-adenyl-dom"/>
    <property type="match status" value="1"/>
</dbReference>
<proteinExistence type="inferred from homology"/>
<evidence type="ECO:0000313" key="12">
    <source>
        <dbReference type="Proteomes" id="UP001347146"/>
    </source>
</evidence>
<comment type="caution">
    <text evidence="11">The sequence shown here is derived from an EMBL/GenBank/DDBJ whole genome shotgun (WGS) entry which is preliminary data.</text>
</comment>
<evidence type="ECO:0000256" key="9">
    <source>
        <dbReference type="SAM" id="MobiDB-lite"/>
    </source>
</evidence>
<reference evidence="11 12" key="1">
    <citation type="submission" date="2024-01" db="EMBL/GenBank/DDBJ databases">
        <title>Draft genome sequence of Gordonia sp. LSe1-13.</title>
        <authorList>
            <person name="Suphannarot A."/>
            <person name="Mingma R."/>
        </authorList>
    </citation>
    <scope>NUCLEOTIDE SEQUENCE [LARGE SCALE GENOMIC DNA]</scope>
    <source>
        <strain evidence="11 12">LSe1-13</strain>
    </source>
</reference>
<evidence type="ECO:0000259" key="10">
    <source>
        <dbReference type="PROSITE" id="PS50075"/>
    </source>
</evidence>
<dbReference type="EMBL" id="JAZDUF010000001">
    <property type="protein sequence ID" value="MEE3849921.1"/>
    <property type="molecule type" value="Genomic_DNA"/>
</dbReference>
<keyword evidence="6" id="KW-0597">Phosphoprotein</keyword>
<dbReference type="Gene3D" id="3.30.559.10">
    <property type="entry name" value="Chloramphenicol acetyltransferase-like domain"/>
    <property type="match status" value="1"/>
</dbReference>
<feature type="compositionally biased region" description="Basic and acidic residues" evidence="9">
    <location>
        <begin position="128"/>
        <end position="138"/>
    </location>
</feature>
<evidence type="ECO:0000256" key="1">
    <source>
        <dbReference type="ARBA" id="ARBA00001957"/>
    </source>
</evidence>
<evidence type="ECO:0000256" key="7">
    <source>
        <dbReference type="ARBA" id="ARBA00022598"/>
    </source>
</evidence>
<dbReference type="InterPro" id="IPR045851">
    <property type="entry name" value="AMP-bd_C_sf"/>
</dbReference>
<dbReference type="RefSeq" id="WP_330431528.1">
    <property type="nucleotide sequence ID" value="NZ_JAZDUF010000001.1"/>
</dbReference>
<feature type="domain" description="Carrier" evidence="10">
    <location>
        <begin position="1095"/>
        <end position="1173"/>
    </location>
</feature>
<dbReference type="InterPro" id="IPR025110">
    <property type="entry name" value="AMP-bd_C"/>
</dbReference>
<evidence type="ECO:0000256" key="6">
    <source>
        <dbReference type="ARBA" id="ARBA00022553"/>
    </source>
</evidence>
<dbReference type="SUPFAM" id="SSF56801">
    <property type="entry name" value="Acetyl-CoA synthetase-like"/>
    <property type="match status" value="1"/>
</dbReference>
<keyword evidence="5" id="KW-0596">Phosphopantetheine</keyword>
<dbReference type="Pfam" id="PF13193">
    <property type="entry name" value="AMP-binding_C"/>
    <property type="match status" value="1"/>
</dbReference>
<keyword evidence="7" id="KW-0436">Ligase</keyword>
<dbReference type="Gene3D" id="3.30.559.30">
    <property type="entry name" value="Nonribosomal peptide synthetase, condensation domain"/>
    <property type="match status" value="1"/>
</dbReference>
<dbReference type="Proteomes" id="UP001347146">
    <property type="component" value="Unassembled WGS sequence"/>
</dbReference>